<dbReference type="AlphaFoldDB" id="A0A9D2RCG9"/>
<evidence type="ECO:0000313" key="1">
    <source>
        <dbReference type="EMBL" id="HJD39861.1"/>
    </source>
</evidence>
<sequence length="36" mass="4170">MFMITVYHGGYKPVKEPEIRVGRNTKDFGNGFYCTI</sequence>
<reference evidence="1" key="1">
    <citation type="journal article" date="2021" name="PeerJ">
        <title>Extensive microbial diversity within the chicken gut microbiome revealed by metagenomics and culture.</title>
        <authorList>
            <person name="Gilroy R."/>
            <person name="Ravi A."/>
            <person name="Getino M."/>
            <person name="Pursley I."/>
            <person name="Horton D.L."/>
            <person name="Alikhan N.F."/>
            <person name="Baker D."/>
            <person name="Gharbi K."/>
            <person name="Hall N."/>
            <person name="Watson M."/>
            <person name="Adriaenssens E.M."/>
            <person name="Foster-Nyarko E."/>
            <person name="Jarju S."/>
            <person name="Secka A."/>
            <person name="Antonio M."/>
            <person name="Oren A."/>
            <person name="Chaudhuri R.R."/>
            <person name="La Ragione R."/>
            <person name="Hildebrand F."/>
            <person name="Pallen M.J."/>
        </authorList>
    </citation>
    <scope>NUCLEOTIDE SEQUENCE</scope>
    <source>
        <strain evidence="1">ChiW19-6364</strain>
    </source>
</reference>
<protein>
    <submittedName>
        <fullName evidence="1">DUF3990 domain-containing protein</fullName>
    </submittedName>
</protein>
<name>A0A9D2RCG9_9FIRM</name>
<dbReference type="Proteomes" id="UP000823850">
    <property type="component" value="Unassembled WGS sequence"/>
</dbReference>
<comment type="caution">
    <text evidence="1">The sequence shown here is derived from an EMBL/GenBank/DDBJ whole genome shotgun (WGS) entry which is preliminary data.</text>
</comment>
<reference evidence="1" key="2">
    <citation type="submission" date="2021-04" db="EMBL/GenBank/DDBJ databases">
        <authorList>
            <person name="Gilroy R."/>
        </authorList>
    </citation>
    <scope>NUCLEOTIDE SEQUENCE</scope>
    <source>
        <strain evidence="1">ChiW19-6364</strain>
    </source>
</reference>
<gene>
    <name evidence="1" type="ORF">H9913_07510</name>
</gene>
<dbReference type="Pfam" id="PF13151">
    <property type="entry name" value="DUF3990"/>
    <property type="match status" value="1"/>
</dbReference>
<proteinExistence type="predicted"/>
<accession>A0A9D2RCG9</accession>
<dbReference type="InterPro" id="IPR025051">
    <property type="entry name" value="DUF3990"/>
</dbReference>
<evidence type="ECO:0000313" key="2">
    <source>
        <dbReference type="Proteomes" id="UP000823850"/>
    </source>
</evidence>
<organism evidence="1 2">
    <name type="scientific">Candidatus Blautia stercoripullorum</name>
    <dbReference type="NCBI Taxonomy" id="2838502"/>
    <lineage>
        <taxon>Bacteria</taxon>
        <taxon>Bacillati</taxon>
        <taxon>Bacillota</taxon>
        <taxon>Clostridia</taxon>
        <taxon>Lachnospirales</taxon>
        <taxon>Lachnospiraceae</taxon>
        <taxon>Blautia</taxon>
    </lineage>
</organism>
<dbReference type="EMBL" id="DWUX01000134">
    <property type="protein sequence ID" value="HJD39861.1"/>
    <property type="molecule type" value="Genomic_DNA"/>
</dbReference>